<gene>
    <name evidence="1" type="ORF">JKP88DRAFT_251712</name>
</gene>
<proteinExistence type="predicted"/>
<name>A0A836CPY8_9STRA</name>
<dbReference type="AlphaFoldDB" id="A0A836CPY8"/>
<evidence type="ECO:0000313" key="2">
    <source>
        <dbReference type="Proteomes" id="UP000664859"/>
    </source>
</evidence>
<evidence type="ECO:0000313" key="1">
    <source>
        <dbReference type="EMBL" id="KAG5191381.1"/>
    </source>
</evidence>
<dbReference type="Proteomes" id="UP000664859">
    <property type="component" value="Unassembled WGS sequence"/>
</dbReference>
<sequence length="205" mass="22407">MLTSLFFCFESDVWTCKTSAKLGSIASVSIVAFFAANVLTRKLKFDGTKLHVVNSLIVVLPQILMSLAETEKCKGKKKHSVGDGVKIVTVYGVPLVGYLLSTSTTAHTMACSFMATTGLDPAAVAKARAKLEAAKKVASTRYDAMRSKGGAADGNNRNLPYWAKFQAPSPAGREQKPFTHHKTTLIPSKFYSRNRQELNRLTRNF</sequence>
<comment type="caution">
    <text evidence="1">The sequence shown here is derived from an EMBL/GenBank/DDBJ whole genome shotgun (WGS) entry which is preliminary data.</text>
</comment>
<organism evidence="1 2">
    <name type="scientific">Tribonema minus</name>
    <dbReference type="NCBI Taxonomy" id="303371"/>
    <lineage>
        <taxon>Eukaryota</taxon>
        <taxon>Sar</taxon>
        <taxon>Stramenopiles</taxon>
        <taxon>Ochrophyta</taxon>
        <taxon>PX clade</taxon>
        <taxon>Xanthophyceae</taxon>
        <taxon>Tribonematales</taxon>
        <taxon>Tribonemataceae</taxon>
        <taxon>Tribonema</taxon>
    </lineage>
</organism>
<reference evidence="1" key="1">
    <citation type="submission" date="2021-02" db="EMBL/GenBank/DDBJ databases">
        <title>First Annotated Genome of the Yellow-green Alga Tribonema minus.</title>
        <authorList>
            <person name="Mahan K.M."/>
        </authorList>
    </citation>
    <scope>NUCLEOTIDE SEQUENCE</scope>
    <source>
        <strain evidence="1">UTEX B ZZ1240</strain>
    </source>
</reference>
<keyword evidence="2" id="KW-1185">Reference proteome</keyword>
<dbReference type="EMBL" id="JAFCMP010000021">
    <property type="protein sequence ID" value="KAG5191381.1"/>
    <property type="molecule type" value="Genomic_DNA"/>
</dbReference>
<accession>A0A836CPY8</accession>
<protein>
    <submittedName>
        <fullName evidence="1">Uncharacterized protein</fullName>
    </submittedName>
</protein>